<name>A0A8H9MZ54_VIBVL</name>
<accession>A0A8H9MZ54</accession>
<protein>
    <submittedName>
        <fullName evidence="1">Uncharacterized protein</fullName>
    </submittedName>
</protein>
<organism evidence="1">
    <name type="scientific">Vibrio vulnificus</name>
    <dbReference type="NCBI Taxonomy" id="672"/>
    <lineage>
        <taxon>Bacteria</taxon>
        <taxon>Pseudomonadati</taxon>
        <taxon>Pseudomonadota</taxon>
        <taxon>Gammaproteobacteria</taxon>
        <taxon>Vibrionales</taxon>
        <taxon>Vibrionaceae</taxon>
        <taxon>Vibrio</taxon>
    </lineage>
</organism>
<dbReference type="Proteomes" id="UP000863257">
    <property type="component" value="Unassembled WGS sequence"/>
</dbReference>
<reference evidence="1" key="1">
    <citation type="journal article" date="2018" name="Genome Biol.">
        <title>SKESA: strategic k-mer extension for scrupulous assemblies.</title>
        <authorList>
            <person name="Souvorov A."/>
            <person name="Agarwala R."/>
            <person name="Lipman D.J."/>
        </authorList>
    </citation>
    <scope>NUCLEOTIDE SEQUENCE</scope>
    <source>
        <strain evidence="1">BCW_3452</strain>
    </source>
</reference>
<evidence type="ECO:0000313" key="1">
    <source>
        <dbReference type="EMBL" id="HAS8539428.1"/>
    </source>
</evidence>
<dbReference type="EMBL" id="DACRBY010000006">
    <property type="protein sequence ID" value="HAS8539428.1"/>
    <property type="molecule type" value="Genomic_DNA"/>
</dbReference>
<proteinExistence type="predicted"/>
<dbReference type="AlphaFoldDB" id="A0A8H9MZ54"/>
<sequence length="275" mass="31351">MSISFDVVINSSEYAVDMKAGLETMQGVSDSTRIISEAICAGRVVKRQRTSSKLRTNMKETFEGSYGQVFSVDFYDKATKDKFESIGEKTFIELIQHFILVALYLDVPELSSSATRILDEMGDNARQLVEQLRLSPLKKLHSIANKFDRTITIRHRNANGNADMVASFNHGTSASLMTRRGRDVQVIEAAVTRFNINTGNGRLFLRNNPTLETVAFGFKDYKGIKVSHKRIFTENLNYNNGLSSDDWRYMRLAVYPEHTRDGRIVRYMISRIHEE</sequence>
<gene>
    <name evidence="1" type="ORF">I7730_06475</name>
</gene>
<reference evidence="1" key="2">
    <citation type="submission" date="2019-01" db="EMBL/GenBank/DDBJ databases">
        <authorList>
            <consortium name="NCBI Pathogen Detection Project"/>
        </authorList>
    </citation>
    <scope>NUCLEOTIDE SEQUENCE</scope>
    <source>
        <strain evidence="1">BCW_3452</strain>
    </source>
</reference>
<comment type="caution">
    <text evidence="1">The sequence shown here is derived from an EMBL/GenBank/DDBJ whole genome shotgun (WGS) entry which is preliminary data.</text>
</comment>